<reference evidence="1 2" key="1">
    <citation type="journal article" date="2022" name="bioRxiv">
        <title>The genome of the oomycete Peronosclerospora sorghi, a cosmopolitan pathogen of maize and sorghum, is inflated with dispersed pseudogenes.</title>
        <authorList>
            <person name="Fletcher K."/>
            <person name="Martin F."/>
            <person name="Isakeit T."/>
            <person name="Cavanaugh K."/>
            <person name="Magill C."/>
            <person name="Michelmore R."/>
        </authorList>
    </citation>
    <scope>NUCLEOTIDE SEQUENCE [LARGE SCALE GENOMIC DNA]</scope>
    <source>
        <strain evidence="1">P6</strain>
    </source>
</reference>
<sequence>MQVNVILGCEHSSIGIRCLRSPTGKNATNHFPGECALHFQLTQGYCRFTCSGGTDGGCKKESQPAHGKKQASVQMFPTFHLETRSREEMV</sequence>
<accession>A0ACC0W2I9</accession>
<name>A0ACC0W2I9_9STRA</name>
<protein>
    <submittedName>
        <fullName evidence="1">Uncharacterized protein</fullName>
    </submittedName>
</protein>
<keyword evidence="2" id="KW-1185">Reference proteome</keyword>
<organism evidence="1 2">
    <name type="scientific">Peronosclerospora sorghi</name>
    <dbReference type="NCBI Taxonomy" id="230839"/>
    <lineage>
        <taxon>Eukaryota</taxon>
        <taxon>Sar</taxon>
        <taxon>Stramenopiles</taxon>
        <taxon>Oomycota</taxon>
        <taxon>Peronosporomycetes</taxon>
        <taxon>Peronosporales</taxon>
        <taxon>Peronosporaceae</taxon>
        <taxon>Peronosclerospora</taxon>
    </lineage>
</organism>
<dbReference type="EMBL" id="CM047583">
    <property type="protein sequence ID" value="KAI9912395.1"/>
    <property type="molecule type" value="Genomic_DNA"/>
</dbReference>
<gene>
    <name evidence="1" type="ORF">PsorP6_006083</name>
</gene>
<proteinExistence type="predicted"/>
<evidence type="ECO:0000313" key="1">
    <source>
        <dbReference type="EMBL" id="KAI9912395.1"/>
    </source>
</evidence>
<comment type="caution">
    <text evidence="1">The sequence shown here is derived from an EMBL/GenBank/DDBJ whole genome shotgun (WGS) entry which is preliminary data.</text>
</comment>
<dbReference type="Proteomes" id="UP001163321">
    <property type="component" value="Chromosome 4"/>
</dbReference>
<evidence type="ECO:0000313" key="2">
    <source>
        <dbReference type="Proteomes" id="UP001163321"/>
    </source>
</evidence>